<dbReference type="Gene3D" id="3.90.550.10">
    <property type="entry name" value="Spore Coat Polysaccharide Biosynthesis Protein SpsA, Chain A"/>
    <property type="match status" value="1"/>
</dbReference>
<organism evidence="4 5">
    <name type="scientific">Thalassococcus lentus</name>
    <dbReference type="NCBI Taxonomy" id="1210524"/>
    <lineage>
        <taxon>Bacteria</taxon>
        <taxon>Pseudomonadati</taxon>
        <taxon>Pseudomonadota</taxon>
        <taxon>Alphaproteobacteria</taxon>
        <taxon>Rhodobacterales</taxon>
        <taxon>Roseobacteraceae</taxon>
        <taxon>Thalassococcus</taxon>
    </lineage>
</organism>
<dbReference type="RefSeq" id="WP_271431194.1">
    <property type="nucleotide sequence ID" value="NZ_JAQIOY010000001.1"/>
</dbReference>
<comment type="caution">
    <text evidence="4">The sequence shown here is derived from an EMBL/GenBank/DDBJ whole genome shotgun (WGS) entry which is preliminary data.</text>
</comment>
<dbReference type="EMBL" id="JAQIOY010000001">
    <property type="protein sequence ID" value="MDA7423861.1"/>
    <property type="molecule type" value="Genomic_DNA"/>
</dbReference>
<dbReference type="PANTHER" id="PTHR43179">
    <property type="entry name" value="RHAMNOSYLTRANSFERASE WBBL"/>
    <property type="match status" value="1"/>
</dbReference>
<dbReference type="SUPFAM" id="SSF53448">
    <property type="entry name" value="Nucleotide-diphospho-sugar transferases"/>
    <property type="match status" value="1"/>
</dbReference>
<keyword evidence="2" id="KW-0328">Glycosyltransferase</keyword>
<comment type="similarity">
    <text evidence="1">Belongs to the glycosyltransferase 2 family.</text>
</comment>
<accession>A0ABT4XPI4</accession>
<proteinExistence type="inferred from homology"/>
<evidence type="ECO:0000256" key="3">
    <source>
        <dbReference type="ARBA" id="ARBA00022679"/>
    </source>
</evidence>
<dbReference type="Pfam" id="PF13641">
    <property type="entry name" value="Glyco_tranf_2_3"/>
    <property type="match status" value="1"/>
</dbReference>
<sequence>MTLPVSVVVVSRGRPQALTRCLAGLAQLNYDAVEVVVVACPDGIAAVQSSPFAEQVKQLPFDKPNISEARNLGIGSAAGEIVAFIDDDAVPEPLWLTHLVAPFQTAEVAATGGYVIGRNGISYQWTARTVDGTGEAKPLPLEGMDPVLLSPPEGRAIKTEGTNMAVRRDLLAEMGGFDPAYAFFLDETDLNMRLALAGQTVALVPLAQVHHGYQASARRSSDRTPTDLRQIGASKMVFLRKYTDEKLQKRAWKRFRNEQRLRLLSFMQRGPLGADDVLRLLRGLNRGKAEGAARELQGLAPLPRASEGFRSFQAKPGAKHVCLKGRIWQAKSLRKQAAELVASGSVATLFLFGPSPRKHWVRFTEDGYWEQNGGLWGQSERSGAKFQFWRISTRFLSECVRISPVRGHDSNEFHR</sequence>
<name>A0ABT4XPI4_9RHOB</name>
<evidence type="ECO:0000313" key="5">
    <source>
        <dbReference type="Proteomes" id="UP001210720"/>
    </source>
</evidence>
<protein>
    <submittedName>
        <fullName evidence="4">Glycosyltransferase family 2 protein</fullName>
    </submittedName>
</protein>
<evidence type="ECO:0000256" key="2">
    <source>
        <dbReference type="ARBA" id="ARBA00022676"/>
    </source>
</evidence>
<gene>
    <name evidence="4" type="ORF">PFY00_03920</name>
</gene>
<dbReference type="InterPro" id="IPR029044">
    <property type="entry name" value="Nucleotide-diphossugar_trans"/>
</dbReference>
<dbReference type="Proteomes" id="UP001210720">
    <property type="component" value="Unassembled WGS sequence"/>
</dbReference>
<evidence type="ECO:0000313" key="4">
    <source>
        <dbReference type="EMBL" id="MDA7423861.1"/>
    </source>
</evidence>
<reference evidence="4 5" key="1">
    <citation type="submission" date="2023-01" db="EMBL/GenBank/DDBJ databases">
        <title>Thalassococcus onchidii sp. nov., isolated from a marine invertebrate from the South China Sea.</title>
        <authorList>
            <person name="Xu S."/>
            <person name="Liu Z."/>
            <person name="Xu Y."/>
        </authorList>
    </citation>
    <scope>NUCLEOTIDE SEQUENCE [LARGE SCALE GENOMIC DNA]</scope>
    <source>
        <strain evidence="4 5">KCTC 32084</strain>
    </source>
</reference>
<dbReference type="PANTHER" id="PTHR43179:SF12">
    <property type="entry name" value="GALACTOFURANOSYLTRANSFERASE GLFT2"/>
    <property type="match status" value="1"/>
</dbReference>
<keyword evidence="3" id="KW-0808">Transferase</keyword>
<evidence type="ECO:0000256" key="1">
    <source>
        <dbReference type="ARBA" id="ARBA00006739"/>
    </source>
</evidence>
<keyword evidence="5" id="KW-1185">Reference proteome</keyword>